<comment type="caution">
    <text evidence="1">The sequence shown here is derived from an EMBL/GenBank/DDBJ whole genome shotgun (WGS) entry which is preliminary data.</text>
</comment>
<gene>
    <name evidence="1" type="ORF">PsorP6_017682</name>
</gene>
<dbReference type="Proteomes" id="UP001163321">
    <property type="component" value="Chromosome 11"/>
</dbReference>
<evidence type="ECO:0000313" key="2">
    <source>
        <dbReference type="Proteomes" id="UP001163321"/>
    </source>
</evidence>
<accession>A0ACC0WNE3</accession>
<organism evidence="1 2">
    <name type="scientific">Peronosclerospora sorghi</name>
    <dbReference type="NCBI Taxonomy" id="230839"/>
    <lineage>
        <taxon>Eukaryota</taxon>
        <taxon>Sar</taxon>
        <taxon>Stramenopiles</taxon>
        <taxon>Oomycota</taxon>
        <taxon>Peronosporomycetes</taxon>
        <taxon>Peronosporales</taxon>
        <taxon>Peronosporaceae</taxon>
        <taxon>Peronosclerospora</taxon>
    </lineage>
</organism>
<sequence length="180" mass="20462">MDETGETTTHPEFIEDKLIRALSDPDIRLAFYEDWYNSGYSVKLVKYGLRQTENREVRKTYKKLAKGYAAFVKEKKKEQSTSTRKAQDTELVLMNYELNDQNGKLQCCAVTGLASRYFCGHEWLAAFSVALVVCIITSAVLPLSLQQVPELKNIEFYGYRCSFAFSTSFVLGLSACFTPD</sequence>
<evidence type="ECO:0000313" key="1">
    <source>
        <dbReference type="EMBL" id="KAI9919549.1"/>
    </source>
</evidence>
<dbReference type="EMBL" id="CM047590">
    <property type="protein sequence ID" value="KAI9919549.1"/>
    <property type="molecule type" value="Genomic_DNA"/>
</dbReference>
<protein>
    <submittedName>
        <fullName evidence="1">Uncharacterized protein</fullName>
    </submittedName>
</protein>
<proteinExistence type="predicted"/>
<keyword evidence="2" id="KW-1185">Reference proteome</keyword>
<reference evidence="1 2" key="1">
    <citation type="journal article" date="2022" name="bioRxiv">
        <title>The genome of the oomycete Peronosclerospora sorghi, a cosmopolitan pathogen of maize and sorghum, is inflated with dispersed pseudogenes.</title>
        <authorList>
            <person name="Fletcher K."/>
            <person name="Martin F."/>
            <person name="Isakeit T."/>
            <person name="Cavanaugh K."/>
            <person name="Magill C."/>
            <person name="Michelmore R."/>
        </authorList>
    </citation>
    <scope>NUCLEOTIDE SEQUENCE [LARGE SCALE GENOMIC DNA]</scope>
    <source>
        <strain evidence="1">P6</strain>
    </source>
</reference>
<name>A0ACC0WNE3_9STRA</name>